<organism evidence="3">
    <name type="scientific">marine metagenome</name>
    <dbReference type="NCBI Taxonomy" id="408172"/>
    <lineage>
        <taxon>unclassified sequences</taxon>
        <taxon>metagenomes</taxon>
        <taxon>ecological metagenomes</taxon>
    </lineage>
</organism>
<dbReference type="AlphaFoldDB" id="A0A381Z0V4"/>
<sequence length="353" mass="39384">MSFATLKTHLDTHFPSVWTKINSKEVTTALLIQVKGSDVHPSQRHTRYFHPPGHPMAGKKKNKKTQIDITGSSNSSNPNFISPVTAILPITGASGKYHPVTVFNPSSKTWVNTHIKYNAMVATHAGPAKGQSRRLWGGRDPNSWSSNLWAHVGNEKTDKWGFILFLREGWNDPVSFHLPNHSTLEQLLIDHGSSKKWRTKKTGRFGHLCGSPESSKAVISGPGISKPTGLQYMYVVTWPATPSRVKIGESKQLPLHRLRAYDTPNQADMHLIHLTSDCKTAEKEVQKRLKMAGYTLHRPKVRDLFDLPAGISDVTHVIQVVKNVIDTMYPPPPTTGFAHICTPIIRSKTSWAY</sequence>
<dbReference type="Pfam" id="PF10544">
    <property type="entry name" value="T5orf172"/>
    <property type="match status" value="1"/>
</dbReference>
<name>A0A381Z0V4_9ZZZZ</name>
<feature type="region of interest" description="Disordered" evidence="1">
    <location>
        <begin position="41"/>
        <end position="61"/>
    </location>
</feature>
<evidence type="ECO:0000313" key="3">
    <source>
        <dbReference type="EMBL" id="SVA82512.1"/>
    </source>
</evidence>
<proteinExistence type="predicted"/>
<evidence type="ECO:0000259" key="2">
    <source>
        <dbReference type="Pfam" id="PF10544"/>
    </source>
</evidence>
<dbReference type="EMBL" id="UINC01019483">
    <property type="protein sequence ID" value="SVA82512.1"/>
    <property type="molecule type" value="Genomic_DNA"/>
</dbReference>
<gene>
    <name evidence="3" type="ORF">METZ01_LOCUS135366</name>
</gene>
<dbReference type="InterPro" id="IPR018306">
    <property type="entry name" value="Phage_T5_Orf172_DNA-bd"/>
</dbReference>
<reference evidence="3" key="1">
    <citation type="submission" date="2018-05" db="EMBL/GenBank/DDBJ databases">
        <authorList>
            <person name="Lanie J.A."/>
            <person name="Ng W.-L."/>
            <person name="Kazmierczak K.M."/>
            <person name="Andrzejewski T.M."/>
            <person name="Davidsen T.M."/>
            <person name="Wayne K.J."/>
            <person name="Tettelin H."/>
            <person name="Glass J.I."/>
            <person name="Rusch D."/>
            <person name="Podicherti R."/>
            <person name="Tsui H.-C.T."/>
            <person name="Winkler M.E."/>
        </authorList>
    </citation>
    <scope>NUCLEOTIDE SEQUENCE</scope>
</reference>
<evidence type="ECO:0000256" key="1">
    <source>
        <dbReference type="SAM" id="MobiDB-lite"/>
    </source>
</evidence>
<protein>
    <recommendedName>
        <fullName evidence="2">Bacteriophage T5 Orf172 DNA-binding domain-containing protein</fullName>
    </recommendedName>
</protein>
<feature type="domain" description="Bacteriophage T5 Orf172 DNA-binding" evidence="2">
    <location>
        <begin position="231"/>
        <end position="319"/>
    </location>
</feature>
<accession>A0A381Z0V4</accession>